<gene>
    <name evidence="7" type="ORF">CTEN210_13135</name>
</gene>
<keyword evidence="8" id="KW-1185">Reference proteome</keyword>
<dbReference type="AlphaFoldDB" id="A0AAD3HB55"/>
<keyword evidence="1" id="KW-0507">mRNA processing</keyword>
<evidence type="ECO:0000256" key="2">
    <source>
        <dbReference type="ARBA" id="ARBA00022884"/>
    </source>
</evidence>
<feature type="domain" description="RRM" evidence="6">
    <location>
        <begin position="281"/>
        <end position="361"/>
    </location>
</feature>
<dbReference type="PANTHER" id="PTHR23139">
    <property type="entry name" value="RNA-BINDING PROTEIN"/>
    <property type="match status" value="1"/>
</dbReference>
<dbReference type="Pfam" id="PF00076">
    <property type="entry name" value="RRM_1"/>
    <property type="match status" value="2"/>
</dbReference>
<dbReference type="InterPro" id="IPR035979">
    <property type="entry name" value="RBD_domain_sf"/>
</dbReference>
<evidence type="ECO:0000313" key="7">
    <source>
        <dbReference type="EMBL" id="GFH56659.1"/>
    </source>
</evidence>
<evidence type="ECO:0000256" key="5">
    <source>
        <dbReference type="SAM" id="MobiDB-lite"/>
    </source>
</evidence>
<evidence type="ECO:0000256" key="4">
    <source>
        <dbReference type="PROSITE-ProRule" id="PRU00176"/>
    </source>
</evidence>
<dbReference type="PROSITE" id="PS50102">
    <property type="entry name" value="RRM"/>
    <property type="match status" value="2"/>
</dbReference>
<dbReference type="SMART" id="SM00361">
    <property type="entry name" value="RRM_1"/>
    <property type="match status" value="2"/>
</dbReference>
<dbReference type="InterPro" id="IPR000504">
    <property type="entry name" value="RRM_dom"/>
</dbReference>
<dbReference type="EMBL" id="BLLK01000055">
    <property type="protein sequence ID" value="GFH56659.1"/>
    <property type="molecule type" value="Genomic_DNA"/>
</dbReference>
<dbReference type="InterPro" id="IPR003954">
    <property type="entry name" value="RRM_euk-type"/>
</dbReference>
<dbReference type="Proteomes" id="UP001054902">
    <property type="component" value="Unassembled WGS sequence"/>
</dbReference>
<dbReference type="InterPro" id="IPR012677">
    <property type="entry name" value="Nucleotide-bd_a/b_plait_sf"/>
</dbReference>
<dbReference type="CDD" id="cd12232">
    <property type="entry name" value="RRM3_U2AF65"/>
    <property type="match status" value="1"/>
</dbReference>
<keyword evidence="3" id="KW-0508">mRNA splicing</keyword>
<proteinExistence type="predicted"/>
<dbReference type="SUPFAM" id="SSF54928">
    <property type="entry name" value="RNA-binding domain, RBD"/>
    <property type="match status" value="2"/>
</dbReference>
<dbReference type="GO" id="GO:0008380">
    <property type="term" value="P:RNA splicing"/>
    <property type="evidence" value="ECO:0007669"/>
    <property type="project" value="UniProtKB-KW"/>
</dbReference>
<evidence type="ECO:0000256" key="1">
    <source>
        <dbReference type="ARBA" id="ARBA00022664"/>
    </source>
</evidence>
<feature type="compositionally biased region" description="Basic and acidic residues" evidence="5">
    <location>
        <begin position="53"/>
        <end position="70"/>
    </location>
</feature>
<organism evidence="7 8">
    <name type="scientific">Chaetoceros tenuissimus</name>
    <dbReference type="NCBI Taxonomy" id="426638"/>
    <lineage>
        <taxon>Eukaryota</taxon>
        <taxon>Sar</taxon>
        <taxon>Stramenopiles</taxon>
        <taxon>Ochrophyta</taxon>
        <taxon>Bacillariophyta</taxon>
        <taxon>Coscinodiscophyceae</taxon>
        <taxon>Chaetocerotophycidae</taxon>
        <taxon>Chaetocerotales</taxon>
        <taxon>Chaetocerotaceae</taxon>
        <taxon>Chaetoceros</taxon>
    </lineage>
</organism>
<feature type="domain" description="RRM" evidence="6">
    <location>
        <begin position="163"/>
        <end position="247"/>
    </location>
</feature>
<evidence type="ECO:0000256" key="3">
    <source>
        <dbReference type="ARBA" id="ARBA00023187"/>
    </source>
</evidence>
<feature type="compositionally biased region" description="Basic and acidic residues" evidence="5">
    <location>
        <begin position="16"/>
        <end position="38"/>
    </location>
</feature>
<comment type="caution">
    <text evidence="7">The sequence shown here is derived from an EMBL/GenBank/DDBJ whole genome shotgun (WGS) entry which is preliminary data.</text>
</comment>
<evidence type="ECO:0000313" key="8">
    <source>
        <dbReference type="Proteomes" id="UP001054902"/>
    </source>
</evidence>
<dbReference type="FunFam" id="3.30.70.330:FF:000097">
    <property type="entry name" value="U2 snRNP auxiliary factor large subunit"/>
    <property type="match status" value="1"/>
</dbReference>
<dbReference type="GO" id="GO:0006397">
    <property type="term" value="P:mRNA processing"/>
    <property type="evidence" value="ECO:0007669"/>
    <property type="project" value="UniProtKB-KW"/>
</dbReference>
<accession>A0AAD3HB55</accession>
<reference evidence="7 8" key="1">
    <citation type="journal article" date="2021" name="Sci. Rep.">
        <title>The genome of the diatom Chaetoceros tenuissimus carries an ancient integrated fragment of an extant virus.</title>
        <authorList>
            <person name="Hongo Y."/>
            <person name="Kimura K."/>
            <person name="Takaki Y."/>
            <person name="Yoshida Y."/>
            <person name="Baba S."/>
            <person name="Kobayashi G."/>
            <person name="Nagasaki K."/>
            <person name="Hano T."/>
            <person name="Tomaru Y."/>
        </authorList>
    </citation>
    <scope>NUCLEOTIDE SEQUENCE [LARGE SCALE GENOMIC DNA]</scope>
    <source>
        <strain evidence="7 8">NIES-3715</strain>
    </source>
</reference>
<keyword evidence="2 4" id="KW-0694">RNA-binding</keyword>
<dbReference type="GO" id="GO:0003723">
    <property type="term" value="F:RNA binding"/>
    <property type="evidence" value="ECO:0007669"/>
    <property type="project" value="UniProtKB-UniRule"/>
</dbReference>
<dbReference type="SMART" id="SM00360">
    <property type="entry name" value="RRM"/>
    <property type="match status" value="3"/>
</dbReference>
<feature type="region of interest" description="Disordered" evidence="5">
    <location>
        <begin position="1"/>
        <end position="72"/>
    </location>
</feature>
<dbReference type="CDD" id="cd12231">
    <property type="entry name" value="RRM2_U2AF65"/>
    <property type="match status" value="1"/>
</dbReference>
<dbReference type="Gene3D" id="3.30.70.330">
    <property type="match status" value="3"/>
</dbReference>
<sequence>MSRGRGISNEPAWMTRGEHGREPAPPSRDRDSYRRNRDSQPPYRGSRPYHHGRNYDRRDRRGPPPRRKNDIIFNSYEEELAWVQDRRRKRRERPSLFDVEPTEEQITLEELQKAALASHGPNPNVFLKPEQRQLAQESMNTSNAFNLVSIISTPQANDTKHARTLLIGNLPNNVSEEQLKSWLRSQIFTAMNITSFLLPKDDPIASVSVQDSFAIVEFQNMDVCTACLALNGISFQNQKLTLKRPKDYMPSRAPALNVDFIYQFDVAKLGIVSYIVLDTPNRVLISGLPVHLNEEQVMQLLSAFGKLKAFHLVKDDVDATTSKGYCFVEYTETHIRDMAIAGLNGMEMGGGKVLTAKLASERREGEGTEIGSAGIAGAQVTTSYSSLSESTTSGGIGSSVAPPIMRYVDGMDVEALVDFAMGNSTLGKNDGNGSTKAASKIANNALDIANAALEAVYGSNNPGPSANGRSDTERQTRILVLHNMVTDEDFASKEDYEGLKEEVREECEKFGQLISMKIPHPKDKVNSSAIKKIFLEYATVENAFNAKNELSGRQFGNNVVHVTHLEESDYARGNLK</sequence>
<protein>
    <recommendedName>
        <fullName evidence="6">RRM domain-containing protein</fullName>
    </recommendedName>
</protein>
<evidence type="ECO:0000259" key="6">
    <source>
        <dbReference type="PROSITE" id="PS50102"/>
    </source>
</evidence>
<name>A0AAD3HB55_9STRA</name>